<keyword evidence="4" id="KW-1185">Reference proteome</keyword>
<feature type="compositionally biased region" description="Low complexity" evidence="1">
    <location>
        <begin position="1618"/>
        <end position="1628"/>
    </location>
</feature>
<feature type="compositionally biased region" description="Pro residues" evidence="1">
    <location>
        <begin position="652"/>
        <end position="662"/>
    </location>
</feature>
<feature type="region of interest" description="Disordered" evidence="1">
    <location>
        <begin position="1608"/>
        <end position="1639"/>
    </location>
</feature>
<evidence type="ECO:0000313" key="3">
    <source>
        <dbReference type="EMBL" id="KAK4039188.1"/>
    </source>
</evidence>
<feature type="region of interest" description="Disordered" evidence="1">
    <location>
        <begin position="651"/>
        <end position="676"/>
    </location>
</feature>
<dbReference type="Gene3D" id="1.25.40.20">
    <property type="entry name" value="Ankyrin repeat-containing domain"/>
    <property type="match status" value="1"/>
</dbReference>
<feature type="transmembrane region" description="Helical" evidence="2">
    <location>
        <begin position="1468"/>
        <end position="1489"/>
    </location>
</feature>
<protein>
    <recommendedName>
        <fullName evidence="5">Ankyrin repeat protein</fullName>
    </recommendedName>
</protein>
<feature type="compositionally biased region" description="Polar residues" evidence="1">
    <location>
        <begin position="1"/>
        <end position="22"/>
    </location>
</feature>
<dbReference type="InterPro" id="IPR036770">
    <property type="entry name" value="Ankyrin_rpt-contain_sf"/>
</dbReference>
<dbReference type="Pfam" id="PF01544">
    <property type="entry name" value="CorA"/>
    <property type="match status" value="1"/>
</dbReference>
<gene>
    <name evidence="3" type="ORF">C8A01DRAFT_36875</name>
</gene>
<proteinExistence type="predicted"/>
<feature type="region of interest" description="Disordered" evidence="1">
    <location>
        <begin position="1286"/>
        <end position="1331"/>
    </location>
</feature>
<dbReference type="InterPro" id="IPR002523">
    <property type="entry name" value="MgTranspt_CorA/ZnTranspt_ZntB"/>
</dbReference>
<feature type="compositionally biased region" description="Polar residues" evidence="1">
    <location>
        <begin position="432"/>
        <end position="441"/>
    </location>
</feature>
<feature type="region of interest" description="Disordered" evidence="1">
    <location>
        <begin position="1694"/>
        <end position="1722"/>
    </location>
</feature>
<dbReference type="SUPFAM" id="SSF48403">
    <property type="entry name" value="Ankyrin repeat"/>
    <property type="match status" value="1"/>
</dbReference>
<dbReference type="EMBL" id="MU854408">
    <property type="protein sequence ID" value="KAK4039188.1"/>
    <property type="molecule type" value="Genomic_DNA"/>
</dbReference>
<feature type="compositionally biased region" description="Acidic residues" evidence="1">
    <location>
        <begin position="28"/>
        <end position="37"/>
    </location>
</feature>
<feature type="compositionally biased region" description="Basic and acidic residues" evidence="1">
    <location>
        <begin position="90"/>
        <end position="118"/>
    </location>
</feature>
<evidence type="ECO:0000313" key="4">
    <source>
        <dbReference type="Proteomes" id="UP001303115"/>
    </source>
</evidence>
<feature type="compositionally biased region" description="Basic and acidic residues" evidence="1">
    <location>
        <begin position="365"/>
        <end position="377"/>
    </location>
</feature>
<dbReference type="PANTHER" id="PTHR47685">
    <property type="entry name" value="MAGNESIUM TRANSPORT PROTEIN CORA"/>
    <property type="match status" value="1"/>
</dbReference>
<evidence type="ECO:0000256" key="2">
    <source>
        <dbReference type="SAM" id="Phobius"/>
    </source>
</evidence>
<comment type="caution">
    <text evidence="3">The sequence shown here is derived from an EMBL/GenBank/DDBJ whole genome shotgun (WGS) entry which is preliminary data.</text>
</comment>
<feature type="region of interest" description="Disordered" evidence="1">
    <location>
        <begin position="1"/>
        <end position="211"/>
    </location>
</feature>
<keyword evidence="2" id="KW-0812">Transmembrane</keyword>
<dbReference type="Proteomes" id="UP001303115">
    <property type="component" value="Unassembled WGS sequence"/>
</dbReference>
<feature type="compositionally biased region" description="Basic and acidic residues" evidence="1">
    <location>
        <begin position="412"/>
        <end position="422"/>
    </location>
</feature>
<evidence type="ECO:0000256" key="1">
    <source>
        <dbReference type="SAM" id="MobiDB-lite"/>
    </source>
</evidence>
<evidence type="ECO:0008006" key="5">
    <source>
        <dbReference type="Google" id="ProtNLM"/>
    </source>
</evidence>
<feature type="transmembrane region" description="Helical" evidence="2">
    <location>
        <begin position="1423"/>
        <end position="1448"/>
    </location>
</feature>
<dbReference type="GO" id="GO:0046873">
    <property type="term" value="F:metal ion transmembrane transporter activity"/>
    <property type="evidence" value="ECO:0007669"/>
    <property type="project" value="InterPro"/>
</dbReference>
<feature type="compositionally biased region" description="Basic and acidic residues" evidence="1">
    <location>
        <begin position="38"/>
        <end position="83"/>
    </location>
</feature>
<dbReference type="InterPro" id="IPR050829">
    <property type="entry name" value="CorA_MIT"/>
</dbReference>
<keyword evidence="2" id="KW-0472">Membrane</keyword>
<dbReference type="GO" id="GO:0016020">
    <property type="term" value="C:membrane"/>
    <property type="evidence" value="ECO:0007669"/>
    <property type="project" value="InterPro"/>
</dbReference>
<dbReference type="PANTHER" id="PTHR47685:SF1">
    <property type="entry name" value="MAGNESIUM TRANSPORT PROTEIN CORA"/>
    <property type="match status" value="1"/>
</dbReference>
<feature type="compositionally biased region" description="Basic and acidic residues" evidence="1">
    <location>
        <begin position="323"/>
        <end position="339"/>
    </location>
</feature>
<dbReference type="Gene3D" id="1.20.58.340">
    <property type="entry name" value="Magnesium transport protein CorA, transmembrane region"/>
    <property type="match status" value="1"/>
</dbReference>
<feature type="compositionally biased region" description="Low complexity" evidence="1">
    <location>
        <begin position="396"/>
        <end position="409"/>
    </location>
</feature>
<feature type="region of interest" description="Disordered" evidence="1">
    <location>
        <begin position="323"/>
        <end position="458"/>
    </location>
</feature>
<feature type="compositionally biased region" description="Basic and acidic residues" evidence="1">
    <location>
        <begin position="1317"/>
        <end position="1327"/>
    </location>
</feature>
<keyword evidence="2" id="KW-1133">Transmembrane helix</keyword>
<name>A0AAN6SRA9_9PEZI</name>
<organism evidence="3 4">
    <name type="scientific">Parachaetomium inaequale</name>
    <dbReference type="NCBI Taxonomy" id="2588326"/>
    <lineage>
        <taxon>Eukaryota</taxon>
        <taxon>Fungi</taxon>
        <taxon>Dikarya</taxon>
        <taxon>Ascomycota</taxon>
        <taxon>Pezizomycotina</taxon>
        <taxon>Sordariomycetes</taxon>
        <taxon>Sordariomycetidae</taxon>
        <taxon>Sordariales</taxon>
        <taxon>Chaetomiaceae</taxon>
        <taxon>Parachaetomium</taxon>
    </lineage>
</organism>
<reference evidence="4" key="1">
    <citation type="journal article" date="2023" name="Mol. Phylogenet. Evol.">
        <title>Genome-scale phylogeny and comparative genomics of the fungal order Sordariales.</title>
        <authorList>
            <person name="Hensen N."/>
            <person name="Bonometti L."/>
            <person name="Westerberg I."/>
            <person name="Brannstrom I.O."/>
            <person name="Guillou S."/>
            <person name="Cros-Aarteil S."/>
            <person name="Calhoun S."/>
            <person name="Haridas S."/>
            <person name="Kuo A."/>
            <person name="Mondo S."/>
            <person name="Pangilinan J."/>
            <person name="Riley R."/>
            <person name="LaButti K."/>
            <person name="Andreopoulos B."/>
            <person name="Lipzen A."/>
            <person name="Chen C."/>
            <person name="Yan M."/>
            <person name="Daum C."/>
            <person name="Ng V."/>
            <person name="Clum A."/>
            <person name="Steindorff A."/>
            <person name="Ohm R.A."/>
            <person name="Martin F."/>
            <person name="Silar P."/>
            <person name="Natvig D.O."/>
            <person name="Lalanne C."/>
            <person name="Gautier V."/>
            <person name="Ament-Velasquez S.L."/>
            <person name="Kruys A."/>
            <person name="Hutchinson M.I."/>
            <person name="Powell A.J."/>
            <person name="Barry K."/>
            <person name="Miller A.N."/>
            <person name="Grigoriev I.V."/>
            <person name="Debuchy R."/>
            <person name="Gladieux P."/>
            <person name="Hiltunen Thoren M."/>
            <person name="Johannesson H."/>
        </authorList>
    </citation>
    <scope>NUCLEOTIDE SEQUENCE [LARGE SCALE GENOMIC DNA]</scope>
    <source>
        <strain evidence="4">CBS 284.82</strain>
    </source>
</reference>
<feature type="region of interest" description="Disordered" evidence="1">
    <location>
        <begin position="1507"/>
        <end position="1559"/>
    </location>
</feature>
<accession>A0AAN6SRA9</accession>
<sequence length="1770" mass="198242">MNADLNTENTPHGNPVMESSTEPLAEQAELEESGMPEEPEKQQNPEEAKEPKKQQEQNKQEKKEKQEKATEPEEPKKSEKPEGPEEPEEPEKPEKPEKPEEPEKPEKEEKPETPEKPDPGLSPAQEANTRDQTAAAGASQDPQPPVPAPDIPNQTAIERWRRHIRDKIAFPRPRPPAAAAPAALQEPDATEAGSSKATDGQGEATTVEADKAEAAKLEAKLPELPALVDLSKLPLPVLPSMDIIAVHDLGQSLTTAWAYTPEKAFAKRPGAPARQLHVPVIPVSGLANSSQPLPPAQPTDWKAALKTLGEAKGRDIPGWTAEVKHHDGSAKTRNPEVHEQAAVSSVPGADVGRAKPLDGELDVASMDKDKGKGRADGEPTTPTLGIGALEEGERGGQPPTQQQRQPPTTDVMEEKKPHDEGGTARASRQSDRPSSNTGSKQPSEKGKGPKAGNWLTDPTMLAGDLDRARVLAFSYKSLDPTQPPQPTDNPPKKVDYDKYLKEMAEAMLSNLKAERADHLSQTPLVFIGTGFGCLIIQKLISLIAESEGSPVLNMIAALHFFDAPSNILPEADMETSNVILPPPANSSRAARVKAILESKSVDAWGLWSKFKDSIKQWELPTVWYYTPAKVPSRTVVLPYAAGVDFVILEPLPTKPPAPPPPTTATSRQPSRFRGPRDPNYRAFVDQTKQCLVLKASTNKGLEGLLVQFIASGYRLDVTDHRQRCPLHLAAECVNDAALSRLVSARPDLVVERDDYGSTPLHAVVMKAVNANPQEKDRAPFRAMIEKLLYALAENQHEDNLEDFSGRSPWEYAREVKYGWIRDLREFAVLVNGARAARPETIGDLMILPTPIEAEACRKSVATVAQLYIATDGSKDYLELQRPDVYTAIYDQQYGVEKWWDRNLGNDGDKRATCRWIHLPANNEQWVHDLFVQQLRRIDKSTGARRHRGSAPFDRHLVPDAFRYKQTYEPRADQTAFPSPTYPFPSPSFSVKSSEVPSTSRKTVTALFMPIFGFEKHENRKKLTAAMKEPSCPGTDETSRLIRAYFENDIFPLHCRRTLDQFTYHMLEDTERRDNTQVMFKWTKRDQANKERAAHHQNNVQPSSIRRNYDKGSYPLLMIDQLWMWILEDDQTVIMSLPNTWESSENYNLVRYLIREKLKDNNDRPLIEGPMDLANAIIQCSVDFLHRPGPLGVRLYDCFQSSITLIAEKQAIQFHKFKSLVKQLSKNDIDQQTRNKLTNSLFRLKTETRLLEEIMDIQDELKTIQGVLDKQRDVLYKFLNLPANDADKDRADDGSDIIDTPESSQYDSPTLEDVDSFESPHAHTEKKPLPSALYRDGARPRVKRNVQFIDERVSYHKFKSWKQARANLDLVRSNINAIREMTQYAGKVQREINGLLSHRQKQANAWEARFAREGSEHTQRQSNITLVFTIVTVFFLPLSFMSSVFAIQIDAFPHDPETGEVNWPVGEAMGLIFGIALGMILLIAFVGFYVNRISRFFTEHFGRASLPRVVPPDAGHPHEPDSDSDSDDSDTMARPRTRRRRPDPESTEPSRPPRDKIRISSEANTVDTLDLLFSRNPEYAPLFGRWHFHERIPLVRALWEYHLYYSAPKQKRGGGGGSRPSTSTSTSSSHDGREGGGRPRVARWAAASSWGGESGDFESDKIERDYALHRARMLVGRLVGDRILRPMGRLVPARWRGKSRKEDGGDEEEGYQSSVDGGGDGDSDIVVVEGYTIRPSMHRSSGSGTMDSWEAVARNCRQFRGTSPRAYGYYN</sequence>